<dbReference type="OrthoDB" id="2157530at2759"/>
<keyword evidence="2" id="KW-1185">Reference proteome</keyword>
<accession>A0A2J6RHG6</accession>
<protein>
    <submittedName>
        <fullName evidence="1">Uncharacterized protein</fullName>
    </submittedName>
</protein>
<feature type="non-terminal residue" evidence="1">
    <location>
        <position position="1"/>
    </location>
</feature>
<organism evidence="1 2">
    <name type="scientific">Hyaloscypha variabilis (strain UAMH 11265 / GT02V1 / F)</name>
    <name type="common">Meliniomyces variabilis</name>
    <dbReference type="NCBI Taxonomy" id="1149755"/>
    <lineage>
        <taxon>Eukaryota</taxon>
        <taxon>Fungi</taxon>
        <taxon>Dikarya</taxon>
        <taxon>Ascomycota</taxon>
        <taxon>Pezizomycotina</taxon>
        <taxon>Leotiomycetes</taxon>
        <taxon>Helotiales</taxon>
        <taxon>Hyaloscyphaceae</taxon>
        <taxon>Hyaloscypha</taxon>
        <taxon>Hyaloscypha variabilis</taxon>
    </lineage>
</organism>
<feature type="non-terminal residue" evidence="1">
    <location>
        <position position="62"/>
    </location>
</feature>
<sequence length="62" mass="6879">GRWFFRTAAGRMGIGPGPMKEGDLLCLLFGGGVPYILRPKDHRYIFIGDCYVDGLVEEQAMS</sequence>
<dbReference type="Proteomes" id="UP000235786">
    <property type="component" value="Unassembled WGS sequence"/>
</dbReference>
<proteinExistence type="predicted"/>
<dbReference type="EMBL" id="KZ613948">
    <property type="protein sequence ID" value="PMD37937.1"/>
    <property type="molecule type" value="Genomic_DNA"/>
</dbReference>
<dbReference type="AlphaFoldDB" id="A0A2J6RHG6"/>
<reference evidence="1 2" key="1">
    <citation type="submission" date="2016-04" db="EMBL/GenBank/DDBJ databases">
        <title>A degradative enzymes factory behind the ericoid mycorrhizal symbiosis.</title>
        <authorList>
            <consortium name="DOE Joint Genome Institute"/>
            <person name="Martino E."/>
            <person name="Morin E."/>
            <person name="Grelet G."/>
            <person name="Kuo A."/>
            <person name="Kohler A."/>
            <person name="Daghino S."/>
            <person name="Barry K."/>
            <person name="Choi C."/>
            <person name="Cichocki N."/>
            <person name="Clum A."/>
            <person name="Copeland A."/>
            <person name="Hainaut M."/>
            <person name="Haridas S."/>
            <person name="Labutti K."/>
            <person name="Lindquist E."/>
            <person name="Lipzen A."/>
            <person name="Khouja H.-R."/>
            <person name="Murat C."/>
            <person name="Ohm R."/>
            <person name="Olson A."/>
            <person name="Spatafora J."/>
            <person name="Veneault-Fourrey C."/>
            <person name="Henrissat B."/>
            <person name="Grigoriev I."/>
            <person name="Martin F."/>
            <person name="Perotto S."/>
        </authorList>
    </citation>
    <scope>NUCLEOTIDE SEQUENCE [LARGE SCALE GENOMIC DNA]</scope>
    <source>
        <strain evidence="1 2">F</strain>
    </source>
</reference>
<evidence type="ECO:0000313" key="1">
    <source>
        <dbReference type="EMBL" id="PMD37937.1"/>
    </source>
</evidence>
<dbReference type="Pfam" id="PF26639">
    <property type="entry name" value="Het-6_barrel"/>
    <property type="match status" value="1"/>
</dbReference>
<evidence type="ECO:0000313" key="2">
    <source>
        <dbReference type="Proteomes" id="UP000235786"/>
    </source>
</evidence>
<gene>
    <name evidence="1" type="ORF">L207DRAFT_384472</name>
</gene>
<name>A0A2J6RHG6_HYAVF</name>